<proteinExistence type="predicted"/>
<feature type="region of interest" description="Disordered" evidence="3">
    <location>
        <begin position="32"/>
        <end position="59"/>
    </location>
</feature>
<dbReference type="PANTHER" id="PTHR47640">
    <property type="entry name" value="TRNA SELENOCYSTEINE 1-ASSOCIATED PROTEIN 1-RELATED-RELATED"/>
    <property type="match status" value="1"/>
</dbReference>
<dbReference type="GO" id="GO:0003729">
    <property type="term" value="F:mRNA binding"/>
    <property type="evidence" value="ECO:0007669"/>
    <property type="project" value="InterPro"/>
</dbReference>
<reference evidence="5 6" key="1">
    <citation type="submission" date="2014-06" db="EMBL/GenBank/DDBJ databases">
        <authorList>
            <person name="Swart Estienne"/>
        </authorList>
    </citation>
    <scope>NUCLEOTIDE SEQUENCE [LARGE SCALE GENOMIC DNA]</scope>
    <source>
        <strain evidence="5 6">130c</strain>
    </source>
</reference>
<dbReference type="OrthoDB" id="1749473at2759"/>
<evidence type="ECO:0000256" key="1">
    <source>
        <dbReference type="ARBA" id="ARBA00022884"/>
    </source>
</evidence>
<protein>
    <submittedName>
        <fullName evidence="5">Rna-binding proteins (Rrm domain)</fullName>
    </submittedName>
</protein>
<dbReference type="Gene3D" id="3.30.70.330">
    <property type="match status" value="1"/>
</dbReference>
<dbReference type="OMA" id="WPEGDYR"/>
<evidence type="ECO:0000313" key="5">
    <source>
        <dbReference type="EMBL" id="CDW76826.1"/>
    </source>
</evidence>
<dbReference type="PROSITE" id="PS50102">
    <property type="entry name" value="RRM"/>
    <property type="match status" value="1"/>
</dbReference>
<gene>
    <name evidence="5" type="primary">Contig774.g843</name>
    <name evidence="5" type="ORF">STYLEM_5789</name>
</gene>
<dbReference type="InterPro" id="IPR000504">
    <property type="entry name" value="RRM_dom"/>
</dbReference>
<sequence length="185" mass="20889">MDSHHALIYGSLDAPQSLSLELQQKTLTNLTSVEEKKDKSSVNATKTTASTALADSQNKRKKKIMRKAAGKVWEDPTLEEWPENDFRVFCGDLGNEVNDDVLANAFKKYPSFVKARVIRDKKTLKSKGFGFVSLTNQDDFIRAMREMQGKYVGNRPIKLKRSEWQDKSASGGNKKGYDLKLLGKR</sequence>
<evidence type="ECO:0000256" key="2">
    <source>
        <dbReference type="PROSITE-ProRule" id="PRU00176"/>
    </source>
</evidence>
<dbReference type="SUPFAM" id="SSF54928">
    <property type="entry name" value="RNA-binding domain, RBD"/>
    <property type="match status" value="1"/>
</dbReference>
<keyword evidence="1 2" id="KW-0694">RNA-binding</keyword>
<evidence type="ECO:0000313" key="6">
    <source>
        <dbReference type="Proteomes" id="UP000039865"/>
    </source>
</evidence>
<dbReference type="InterPro" id="IPR035979">
    <property type="entry name" value="RBD_domain_sf"/>
</dbReference>
<name>A0A078A7R2_STYLE</name>
<keyword evidence="6" id="KW-1185">Reference proteome</keyword>
<feature type="region of interest" description="Disordered" evidence="3">
    <location>
        <begin position="163"/>
        <end position="185"/>
    </location>
</feature>
<dbReference type="FunCoup" id="A0A078A7R2">
    <property type="interactions" value="5"/>
</dbReference>
<accession>A0A078A7R2</accession>
<dbReference type="CDD" id="cd12383">
    <property type="entry name" value="RRM_RBM42"/>
    <property type="match status" value="1"/>
</dbReference>
<dbReference type="InterPro" id="IPR050825">
    <property type="entry name" value="RBM42_RBP45_47-like"/>
</dbReference>
<dbReference type="PANTHER" id="PTHR47640:SF11">
    <property type="entry name" value="RNA-BINDING PROTEIN 42"/>
    <property type="match status" value="1"/>
</dbReference>
<dbReference type="SMART" id="SM00360">
    <property type="entry name" value="RRM"/>
    <property type="match status" value="1"/>
</dbReference>
<organism evidence="5 6">
    <name type="scientific">Stylonychia lemnae</name>
    <name type="common">Ciliate</name>
    <dbReference type="NCBI Taxonomy" id="5949"/>
    <lineage>
        <taxon>Eukaryota</taxon>
        <taxon>Sar</taxon>
        <taxon>Alveolata</taxon>
        <taxon>Ciliophora</taxon>
        <taxon>Intramacronucleata</taxon>
        <taxon>Spirotrichea</taxon>
        <taxon>Stichotrichia</taxon>
        <taxon>Sporadotrichida</taxon>
        <taxon>Oxytrichidae</taxon>
        <taxon>Stylonychinae</taxon>
        <taxon>Stylonychia</taxon>
    </lineage>
</organism>
<dbReference type="InterPro" id="IPR012677">
    <property type="entry name" value="Nucleotide-bd_a/b_plait_sf"/>
</dbReference>
<dbReference type="InParanoid" id="A0A078A7R2"/>
<evidence type="ECO:0000259" key="4">
    <source>
        <dbReference type="PROSITE" id="PS50102"/>
    </source>
</evidence>
<dbReference type="EMBL" id="CCKQ01005580">
    <property type="protein sequence ID" value="CDW76826.1"/>
    <property type="molecule type" value="Genomic_DNA"/>
</dbReference>
<dbReference type="Pfam" id="PF00076">
    <property type="entry name" value="RRM_1"/>
    <property type="match status" value="1"/>
</dbReference>
<feature type="domain" description="RRM" evidence="4">
    <location>
        <begin position="86"/>
        <end position="164"/>
    </location>
</feature>
<dbReference type="AlphaFoldDB" id="A0A078A7R2"/>
<dbReference type="Proteomes" id="UP000039865">
    <property type="component" value="Unassembled WGS sequence"/>
</dbReference>
<dbReference type="InterPro" id="IPR034215">
    <property type="entry name" value="RBM42_RRM"/>
</dbReference>
<evidence type="ECO:0000256" key="3">
    <source>
        <dbReference type="SAM" id="MobiDB-lite"/>
    </source>
</evidence>
<feature type="compositionally biased region" description="Polar residues" evidence="3">
    <location>
        <begin position="41"/>
        <end position="56"/>
    </location>
</feature>